<name>A0A0G0Q197_9BACT</name>
<feature type="signal peptide" evidence="2">
    <location>
        <begin position="1"/>
        <end position="28"/>
    </location>
</feature>
<keyword evidence="1" id="KW-1133">Transmembrane helix</keyword>
<proteinExistence type="predicted"/>
<dbReference type="Proteomes" id="UP000034137">
    <property type="component" value="Unassembled WGS sequence"/>
</dbReference>
<feature type="transmembrane region" description="Helical" evidence="1">
    <location>
        <begin position="65"/>
        <end position="89"/>
    </location>
</feature>
<comment type="caution">
    <text evidence="3">The sequence shown here is derived from an EMBL/GenBank/DDBJ whole genome shotgun (WGS) entry which is preliminary data.</text>
</comment>
<organism evidence="3 4">
    <name type="scientific">Candidatus Falkowbacteria bacterium GW2011_GWF2_39_8</name>
    <dbReference type="NCBI Taxonomy" id="1618642"/>
    <lineage>
        <taxon>Bacteria</taxon>
        <taxon>Candidatus Falkowiibacteriota</taxon>
    </lineage>
</organism>
<dbReference type="EMBL" id="LBXO01000001">
    <property type="protein sequence ID" value="KKR33943.1"/>
    <property type="molecule type" value="Genomic_DNA"/>
</dbReference>
<evidence type="ECO:0000256" key="1">
    <source>
        <dbReference type="SAM" id="Phobius"/>
    </source>
</evidence>
<keyword evidence="1" id="KW-0472">Membrane</keyword>
<feature type="chain" id="PRO_5002533951" evidence="2">
    <location>
        <begin position="29"/>
        <end position="131"/>
    </location>
</feature>
<feature type="transmembrane region" description="Helical" evidence="1">
    <location>
        <begin position="101"/>
        <end position="121"/>
    </location>
</feature>
<sequence length="131" mass="13897">MSKSLKIKSLLFIFASLLFVESANLVMAADIPAKAGEYGISETLKVEGLKTSLTGTDVDIKLGQIIGYLLSFVGLIFLILVIYGGFMWMTAGGDAAKVGKAIELFTQASIGLLLISAAYVITKFVGDVVIK</sequence>
<keyword evidence="1" id="KW-0812">Transmembrane</keyword>
<evidence type="ECO:0000313" key="3">
    <source>
        <dbReference type="EMBL" id="KKR33943.1"/>
    </source>
</evidence>
<evidence type="ECO:0000256" key="2">
    <source>
        <dbReference type="SAM" id="SignalP"/>
    </source>
</evidence>
<dbReference type="AlphaFoldDB" id="A0A0G0Q197"/>
<gene>
    <name evidence="3" type="ORF">UT64_C0001G0017</name>
</gene>
<evidence type="ECO:0000313" key="4">
    <source>
        <dbReference type="Proteomes" id="UP000034137"/>
    </source>
</evidence>
<accession>A0A0G0Q197</accession>
<keyword evidence="2" id="KW-0732">Signal</keyword>
<protein>
    <submittedName>
        <fullName evidence="3">Uncharacterized protein</fullName>
    </submittedName>
</protein>
<reference evidence="3 4" key="1">
    <citation type="journal article" date="2015" name="Nature">
        <title>rRNA introns, odd ribosomes, and small enigmatic genomes across a large radiation of phyla.</title>
        <authorList>
            <person name="Brown C.T."/>
            <person name="Hug L.A."/>
            <person name="Thomas B.C."/>
            <person name="Sharon I."/>
            <person name="Castelle C.J."/>
            <person name="Singh A."/>
            <person name="Wilkins M.J."/>
            <person name="Williams K.H."/>
            <person name="Banfield J.F."/>
        </authorList>
    </citation>
    <scope>NUCLEOTIDE SEQUENCE [LARGE SCALE GENOMIC DNA]</scope>
</reference>